<reference evidence="2 3" key="1">
    <citation type="submission" date="2023-07" db="EMBL/GenBank/DDBJ databases">
        <title>Genomic Encyclopedia of Type Strains, Phase IV (KMG-IV): sequencing the most valuable type-strain genomes for metagenomic binning, comparative biology and taxonomic classification.</title>
        <authorList>
            <person name="Goeker M."/>
        </authorList>
    </citation>
    <scope>NUCLEOTIDE SEQUENCE [LARGE SCALE GENOMIC DNA]</scope>
    <source>
        <strain evidence="2 3">DSM 19619</strain>
    </source>
</reference>
<evidence type="ECO:0000313" key="3">
    <source>
        <dbReference type="Proteomes" id="UP001242480"/>
    </source>
</evidence>
<dbReference type="Proteomes" id="UP001242480">
    <property type="component" value="Unassembled WGS sequence"/>
</dbReference>
<organism evidence="2 3">
    <name type="scientific">Labrys wisconsinensis</name>
    <dbReference type="NCBI Taxonomy" id="425677"/>
    <lineage>
        <taxon>Bacteria</taxon>
        <taxon>Pseudomonadati</taxon>
        <taxon>Pseudomonadota</taxon>
        <taxon>Alphaproteobacteria</taxon>
        <taxon>Hyphomicrobiales</taxon>
        <taxon>Xanthobacteraceae</taxon>
        <taxon>Labrys</taxon>
    </lineage>
</organism>
<evidence type="ECO:0000313" key="2">
    <source>
        <dbReference type="EMBL" id="MDQ0473209.1"/>
    </source>
</evidence>
<keyword evidence="3" id="KW-1185">Reference proteome</keyword>
<dbReference type="EMBL" id="JAUSVX010000015">
    <property type="protein sequence ID" value="MDQ0473209.1"/>
    <property type="molecule type" value="Genomic_DNA"/>
</dbReference>
<evidence type="ECO:0000256" key="1">
    <source>
        <dbReference type="SAM" id="MobiDB-lite"/>
    </source>
</evidence>
<proteinExistence type="predicted"/>
<feature type="region of interest" description="Disordered" evidence="1">
    <location>
        <begin position="1"/>
        <end position="37"/>
    </location>
</feature>
<dbReference type="RefSeq" id="WP_307281170.1">
    <property type="nucleotide sequence ID" value="NZ_JAUSVX010000015.1"/>
</dbReference>
<protein>
    <submittedName>
        <fullName evidence="2">Uncharacterized protein</fullName>
    </submittedName>
</protein>
<comment type="caution">
    <text evidence="2">The sequence shown here is derived from an EMBL/GenBank/DDBJ whole genome shotgun (WGS) entry which is preliminary data.</text>
</comment>
<name>A0ABU0JG02_9HYPH</name>
<accession>A0ABU0JG02</accession>
<sequence length="60" mass="6478">MPMPDVNQARPRRDRPNPIPDGAAMPVGIEARPGLPGEDGRRFRAALGIERSTSGLWSSP</sequence>
<gene>
    <name evidence="2" type="ORF">QO011_006243</name>
</gene>